<proteinExistence type="inferred from homology"/>
<dbReference type="RefSeq" id="XP_067754436.1">
    <property type="nucleotide sequence ID" value="XM_067898279.1"/>
</dbReference>
<evidence type="ECO:0000313" key="14">
    <source>
        <dbReference type="Proteomes" id="UP000674318"/>
    </source>
</evidence>
<dbReference type="Proteomes" id="UP000674318">
    <property type="component" value="Unassembled WGS sequence"/>
</dbReference>
<evidence type="ECO:0000256" key="6">
    <source>
        <dbReference type="ARBA" id="ARBA00022741"/>
    </source>
</evidence>
<dbReference type="InterPro" id="IPR059000">
    <property type="entry name" value="ATPase_P-type_domA"/>
</dbReference>
<dbReference type="GeneID" id="94288356"/>
<feature type="transmembrane region" description="Helical" evidence="11">
    <location>
        <begin position="704"/>
        <end position="724"/>
    </location>
</feature>
<comment type="caution">
    <text evidence="13">The sequence shown here is derived from an EMBL/GenBank/DDBJ whole genome shotgun (WGS) entry which is preliminary data.</text>
</comment>
<feature type="transmembrane region" description="Helical" evidence="11">
    <location>
        <begin position="479"/>
        <end position="501"/>
    </location>
</feature>
<dbReference type="PRINTS" id="PR00119">
    <property type="entry name" value="CATATPASE"/>
</dbReference>
<dbReference type="OrthoDB" id="432719at2759"/>
<evidence type="ECO:0000256" key="8">
    <source>
        <dbReference type="ARBA" id="ARBA00022967"/>
    </source>
</evidence>
<evidence type="ECO:0000256" key="5">
    <source>
        <dbReference type="ARBA" id="ARBA00022723"/>
    </source>
</evidence>
<evidence type="ECO:0000256" key="7">
    <source>
        <dbReference type="ARBA" id="ARBA00022840"/>
    </source>
</evidence>
<evidence type="ECO:0000256" key="3">
    <source>
        <dbReference type="ARBA" id="ARBA00022475"/>
    </source>
</evidence>
<dbReference type="PANTHER" id="PTHR43520">
    <property type="entry name" value="ATP7, ISOFORM B"/>
    <property type="match status" value="1"/>
</dbReference>
<dbReference type="InterPro" id="IPR023299">
    <property type="entry name" value="ATPase_P-typ_cyto_dom_N"/>
</dbReference>
<comment type="similarity">
    <text evidence="2 11">Belongs to the cation transport ATPase (P-type) (TC 3.A.3) family. Type IB subfamily.</text>
</comment>
<dbReference type="GO" id="GO:0043682">
    <property type="term" value="F:P-type divalent copper transporter activity"/>
    <property type="evidence" value="ECO:0007669"/>
    <property type="project" value="TreeGrafter"/>
</dbReference>
<dbReference type="InterPro" id="IPR001757">
    <property type="entry name" value="P_typ_ATPase"/>
</dbReference>
<dbReference type="NCBIfam" id="TIGR01494">
    <property type="entry name" value="ATPase_P-type"/>
    <property type="match status" value="2"/>
</dbReference>
<feature type="transmembrane region" description="Helical" evidence="11">
    <location>
        <begin position="662"/>
        <end position="684"/>
    </location>
</feature>
<dbReference type="Pfam" id="PF00122">
    <property type="entry name" value="E1-E2_ATPase"/>
    <property type="match status" value="1"/>
</dbReference>
<dbReference type="EMBL" id="JAFJZO010000033">
    <property type="protein sequence ID" value="KAG5495184.1"/>
    <property type="molecule type" value="Genomic_DNA"/>
</dbReference>
<dbReference type="Gene3D" id="3.40.1110.10">
    <property type="entry name" value="Calcium-transporting ATPase, cytoplasmic domain N"/>
    <property type="match status" value="1"/>
</dbReference>
<dbReference type="CDD" id="cd00371">
    <property type="entry name" value="HMA"/>
    <property type="match status" value="2"/>
</dbReference>
<evidence type="ECO:0000256" key="11">
    <source>
        <dbReference type="RuleBase" id="RU362081"/>
    </source>
</evidence>
<dbReference type="GO" id="GO:0005524">
    <property type="term" value="F:ATP binding"/>
    <property type="evidence" value="ECO:0007669"/>
    <property type="project" value="UniProtKB-UniRule"/>
</dbReference>
<evidence type="ECO:0000256" key="2">
    <source>
        <dbReference type="ARBA" id="ARBA00006024"/>
    </source>
</evidence>
<dbReference type="Pfam" id="PF00702">
    <property type="entry name" value="Hydrolase"/>
    <property type="match status" value="1"/>
</dbReference>
<keyword evidence="14" id="KW-1185">Reference proteome</keyword>
<dbReference type="InterPro" id="IPR023298">
    <property type="entry name" value="ATPase_P-typ_TM_dom_sf"/>
</dbReference>
<dbReference type="GO" id="GO:0055070">
    <property type="term" value="P:copper ion homeostasis"/>
    <property type="evidence" value="ECO:0007669"/>
    <property type="project" value="TreeGrafter"/>
</dbReference>
<dbReference type="SUPFAM" id="SSF81653">
    <property type="entry name" value="Calcium ATPase, transduction domain A"/>
    <property type="match status" value="1"/>
</dbReference>
<keyword evidence="7 11" id="KW-0067">ATP-binding</keyword>
<dbReference type="PANTHER" id="PTHR43520:SF8">
    <property type="entry name" value="P-TYPE CU(+) TRANSPORTER"/>
    <property type="match status" value="1"/>
</dbReference>
<dbReference type="InterPro" id="IPR027256">
    <property type="entry name" value="P-typ_ATPase_IB"/>
</dbReference>
<feature type="transmembrane region" description="Helical" evidence="11">
    <location>
        <begin position="410"/>
        <end position="430"/>
    </location>
</feature>
<name>A0A836L1W0_9TRYP</name>
<feature type="transmembrane region" description="Helical" evidence="11">
    <location>
        <begin position="1092"/>
        <end position="1111"/>
    </location>
</feature>
<feature type="domain" description="HMA" evidence="12">
    <location>
        <begin position="314"/>
        <end position="379"/>
    </location>
</feature>
<dbReference type="InterPro" id="IPR008250">
    <property type="entry name" value="ATPase_P-typ_transduc_dom_A_sf"/>
</dbReference>
<dbReference type="KEGG" id="phet:94288356"/>
<dbReference type="SFLD" id="SFLDS00003">
    <property type="entry name" value="Haloacid_Dehalogenase"/>
    <property type="match status" value="1"/>
</dbReference>
<dbReference type="PROSITE" id="PS01229">
    <property type="entry name" value="COF_2"/>
    <property type="match status" value="1"/>
</dbReference>
<dbReference type="InterPro" id="IPR036163">
    <property type="entry name" value="HMA_dom_sf"/>
</dbReference>
<evidence type="ECO:0000256" key="1">
    <source>
        <dbReference type="ARBA" id="ARBA00004651"/>
    </source>
</evidence>
<dbReference type="InterPro" id="IPR036412">
    <property type="entry name" value="HAD-like_sf"/>
</dbReference>
<dbReference type="InterPro" id="IPR018303">
    <property type="entry name" value="ATPase_P-typ_P_site"/>
</dbReference>
<feature type="transmembrane region" description="Helical" evidence="11">
    <location>
        <begin position="1060"/>
        <end position="1086"/>
    </location>
</feature>
<dbReference type="SUPFAM" id="SSF55008">
    <property type="entry name" value="HMA, heavy metal-associated domain"/>
    <property type="match status" value="2"/>
</dbReference>
<keyword evidence="4 11" id="KW-0812">Transmembrane</keyword>
<keyword evidence="9 11" id="KW-1133">Transmembrane helix</keyword>
<keyword evidence="10 11" id="KW-0472">Membrane</keyword>
<feature type="transmembrane region" description="Helical" evidence="11">
    <location>
        <begin position="507"/>
        <end position="527"/>
    </location>
</feature>
<dbReference type="AlphaFoldDB" id="A0A836L1W0"/>
<dbReference type="PROSITE" id="PS50846">
    <property type="entry name" value="HMA_2"/>
    <property type="match status" value="2"/>
</dbReference>
<sequence>MSLEEARSASLGCNTLRAEVHVDVSNTAAKSRTERYVDSEGYSAKPAVLPSGEVRVPETSEFAAPLSPLQPSSAKLLSTPSSASVSTCCTSQLQRLHKTLESVASSPTRPGVRARTFSPRQRRVSCGCGGRGCLCAYAPEPGMMTEETGLLYKRDSEDLVSRRAVASSQMSFILSGFRARCRRWFRSSAAARAASRTTGLTAAAAEAKTNLLIEGMTCTSCAAHIEARLHQLDGVLGASVNFSTLSGQVLHNPAVASLEKVVGCVADMGYTVTVRNTTFALDTIDGEKPRQGECTCSTSLRGVPVYMGNAISGYEHRVIIEGMSCASCAARIEQALRKMPAVLSCVVSFATGTAVITTLTPSDHTDACRRVESLGYVVTDPALLQADASVSRTREALERTREIAEHGRSLIGSAILCLPLVVVMVLMMFMDMRERPRQALIIDGVQLCAVTPIVLHFGKGFFISAWRSWRHDAYTMDTLVAIGTGCTYAYSTVVYLSSLFVHPHAHTTTYFDTAGVLTTFMLLGRFLEARAKRSTSGALIELMNLIPSTAVCVQPGGSEVRVSTSQLQKGDLVRVLAGDRVPVDGTILEGSSELDEQMVTGESMWKQKRPGEGVVGGTLNITASLLIRADNVGEETMVAQVLRIVQEAQNTKPAIQRAADRIAMFFVPFVIGFSLLTLGVWLVLGVTGAYPLSWRGAETSWQSFAFNFFISTVVSACPCALGLATPTAIMVGTGVGAKNGVLVKSSTTLEAVRCVNCVVLDKTGTITKGRLEVIRTLTTTEASMLPSATAVQPHVRLDAALVSRLVGLVEAQSNHPIAKAVSAKLLEEADSGADELQRRACYGVSSVVTHGGKGLEASVTVTPASDGDHEASSEQPSPRVYHLLVGNLALLRGHSVPLNPELARLVEEENRRGLTTVLAAINGTACVLVSLADEPRREARGVIQHLQEAGIHVLMVTGDSAGVAVRIAAEVGIDPQNVRAEALPTTKVSVVKRLQEEGWRVMFVGDGINDSPALAQADVGVSLGAGTEIAIEAADAVLVRNNLVDLLSLQLLSKITVRRIYANFIWAFGYNLLMLPIASGLLFPFFHVQLPPIAAGAAMMLSSLSVLVSSLSIRCFRAYRECDFYSA</sequence>
<dbReference type="NCBIfam" id="TIGR01525">
    <property type="entry name" value="ATPase-IB_hvy"/>
    <property type="match status" value="1"/>
</dbReference>
<protein>
    <recommendedName>
        <fullName evidence="12">HMA domain-containing protein</fullName>
    </recommendedName>
</protein>
<dbReference type="Pfam" id="PF00403">
    <property type="entry name" value="HMA"/>
    <property type="match status" value="2"/>
</dbReference>
<feature type="domain" description="HMA" evidence="12">
    <location>
        <begin position="207"/>
        <end position="273"/>
    </location>
</feature>
<dbReference type="FunFam" id="2.70.150.10:FF:000020">
    <property type="entry name" value="Copper-exporting P-type ATPase A"/>
    <property type="match status" value="1"/>
</dbReference>
<dbReference type="InterPro" id="IPR023214">
    <property type="entry name" value="HAD_sf"/>
</dbReference>
<reference evidence="13 14" key="1">
    <citation type="submission" date="2021-02" db="EMBL/GenBank/DDBJ databases">
        <title>Porcisia hertigi Genome sequencing and assembly.</title>
        <authorList>
            <person name="Almutairi H."/>
            <person name="Gatherer D."/>
        </authorList>
    </citation>
    <scope>NUCLEOTIDE SEQUENCE [LARGE SCALE GENOMIC DNA]</scope>
    <source>
        <strain evidence="13 14">C119</strain>
    </source>
</reference>
<gene>
    <name evidence="13" type="ORF">JKF63_02239</name>
</gene>
<evidence type="ECO:0000259" key="12">
    <source>
        <dbReference type="PROSITE" id="PS50846"/>
    </source>
</evidence>
<dbReference type="GO" id="GO:0016887">
    <property type="term" value="F:ATP hydrolysis activity"/>
    <property type="evidence" value="ECO:0007669"/>
    <property type="project" value="InterPro"/>
</dbReference>
<evidence type="ECO:0000256" key="9">
    <source>
        <dbReference type="ARBA" id="ARBA00022989"/>
    </source>
</evidence>
<dbReference type="Gene3D" id="3.30.70.100">
    <property type="match status" value="2"/>
</dbReference>
<dbReference type="SUPFAM" id="SSF81665">
    <property type="entry name" value="Calcium ATPase, transmembrane domain M"/>
    <property type="match status" value="1"/>
</dbReference>
<dbReference type="Gene3D" id="2.70.150.10">
    <property type="entry name" value="Calcium-transporting ATPase, cytoplasmic transduction domain A"/>
    <property type="match status" value="1"/>
</dbReference>
<organism evidence="13 14">
    <name type="scientific">Porcisia hertigi</name>
    <dbReference type="NCBI Taxonomy" id="2761500"/>
    <lineage>
        <taxon>Eukaryota</taxon>
        <taxon>Discoba</taxon>
        <taxon>Euglenozoa</taxon>
        <taxon>Kinetoplastea</taxon>
        <taxon>Metakinetoplastina</taxon>
        <taxon>Trypanosomatida</taxon>
        <taxon>Trypanosomatidae</taxon>
        <taxon>Leishmaniinae</taxon>
        <taxon>Porcisia</taxon>
    </lineage>
</organism>
<dbReference type="InterPro" id="IPR006121">
    <property type="entry name" value="HMA_dom"/>
</dbReference>
<comment type="subcellular location">
    <subcellularLocation>
        <location evidence="1">Cell membrane</location>
        <topology evidence="1">Multi-pass membrane protein</topology>
    </subcellularLocation>
    <subcellularLocation>
        <location evidence="11">Membrane</location>
    </subcellularLocation>
</comment>
<dbReference type="SFLD" id="SFLDG00002">
    <property type="entry name" value="C1.7:_P-type_atpase_like"/>
    <property type="match status" value="1"/>
</dbReference>
<keyword evidence="3" id="KW-1003">Cell membrane</keyword>
<dbReference type="SFLD" id="SFLDF00027">
    <property type="entry name" value="p-type_atpase"/>
    <property type="match status" value="1"/>
</dbReference>
<dbReference type="PRINTS" id="PR00942">
    <property type="entry name" value="CUATPASEI"/>
</dbReference>
<dbReference type="InterPro" id="IPR017969">
    <property type="entry name" value="Heavy-metal-associated_CS"/>
</dbReference>
<evidence type="ECO:0000313" key="13">
    <source>
        <dbReference type="EMBL" id="KAG5495184.1"/>
    </source>
</evidence>
<dbReference type="GO" id="GO:0005507">
    <property type="term" value="F:copper ion binding"/>
    <property type="evidence" value="ECO:0007669"/>
    <property type="project" value="TreeGrafter"/>
</dbReference>
<keyword evidence="5 11" id="KW-0479">Metal-binding</keyword>
<dbReference type="GO" id="GO:0005886">
    <property type="term" value="C:plasma membrane"/>
    <property type="evidence" value="ECO:0007669"/>
    <property type="project" value="UniProtKB-SubCell"/>
</dbReference>
<dbReference type="PROSITE" id="PS00154">
    <property type="entry name" value="ATPASE_E1_E2"/>
    <property type="match status" value="1"/>
</dbReference>
<evidence type="ECO:0000256" key="4">
    <source>
        <dbReference type="ARBA" id="ARBA00022692"/>
    </source>
</evidence>
<accession>A0A836L1W0</accession>
<dbReference type="InterPro" id="IPR044492">
    <property type="entry name" value="P_typ_ATPase_HD_dom"/>
</dbReference>
<evidence type="ECO:0000256" key="10">
    <source>
        <dbReference type="ARBA" id="ARBA00023136"/>
    </source>
</evidence>
<dbReference type="FunFam" id="3.30.70.100:FF:000001">
    <property type="entry name" value="ATPase copper transporting beta"/>
    <property type="match status" value="1"/>
</dbReference>
<keyword evidence="8" id="KW-1278">Translocase</keyword>
<dbReference type="PROSITE" id="PS01047">
    <property type="entry name" value="HMA_1"/>
    <property type="match status" value="2"/>
</dbReference>
<dbReference type="SUPFAM" id="SSF56784">
    <property type="entry name" value="HAD-like"/>
    <property type="match status" value="1"/>
</dbReference>
<keyword evidence="6 11" id="KW-0547">Nucleotide-binding</keyword>
<dbReference type="Gene3D" id="3.40.50.1000">
    <property type="entry name" value="HAD superfamily/HAD-like"/>
    <property type="match status" value="1"/>
</dbReference>